<dbReference type="InterPro" id="IPR013785">
    <property type="entry name" value="Aldolase_TIM"/>
</dbReference>
<comment type="catalytic activity">
    <reaction evidence="8">
        <text>D-sedoheptulose 7-phosphate + D-glyceraldehyde 3-phosphate = D-erythrose 4-phosphate + beta-D-fructose 6-phosphate</text>
        <dbReference type="Rhea" id="RHEA:17053"/>
        <dbReference type="ChEBI" id="CHEBI:16897"/>
        <dbReference type="ChEBI" id="CHEBI:57483"/>
        <dbReference type="ChEBI" id="CHEBI:57634"/>
        <dbReference type="ChEBI" id="CHEBI:59776"/>
        <dbReference type="EC" id="2.2.1.2"/>
    </reaction>
</comment>
<organism evidence="9 10">
    <name type="scientific">Moraxella macacae 0408225</name>
    <dbReference type="NCBI Taxonomy" id="1230338"/>
    <lineage>
        <taxon>Bacteria</taxon>
        <taxon>Pseudomonadati</taxon>
        <taxon>Pseudomonadota</taxon>
        <taxon>Gammaproteobacteria</taxon>
        <taxon>Moraxellales</taxon>
        <taxon>Moraxellaceae</taxon>
        <taxon>Moraxella</taxon>
    </lineage>
</organism>
<sequence length="316" mass="35297">MANTLNQLRMMTTVVADTGDLNTIERLRPVDATTNPSLITKALTHSNLQPILIDTLAKHNNNIDNTIDELTVYIGREILQHIDGRVSTEVDARLSFDTEQTVAKALAFLQMYEQMGVDKQRVLIKIAGTWQGIQAAKILEEQGIHCNITLIFGLHQAIACADANVTLISPFVGRILDYQKQQQNRDNIPTNEDLGILSVKTIYSYFKQHGYQTQVMGASFRNVDQILALAGCDLLTISPDLIDNLRAMDKQIERQLFPDMAFATIEKQQFDEQSFTKALEQDSMATKLLTTGIDGFINAREELANKLQNLVNTNSG</sequence>
<dbReference type="SUPFAM" id="SSF51569">
    <property type="entry name" value="Aldolase"/>
    <property type="match status" value="1"/>
</dbReference>
<gene>
    <name evidence="9" type="ORF">MOMA_08856</name>
</gene>
<dbReference type="AlphaFoldDB" id="L2F6Y9"/>
<comment type="function">
    <text evidence="1">Transaldolase is important for the balance of metabolites in the pentose-phosphate pathway.</text>
</comment>
<evidence type="ECO:0000256" key="5">
    <source>
        <dbReference type="ARBA" id="ARBA00022679"/>
    </source>
</evidence>
<dbReference type="EMBL" id="ANIN01000002">
    <property type="protein sequence ID" value="ELA08655.1"/>
    <property type="molecule type" value="Genomic_DNA"/>
</dbReference>
<protein>
    <recommendedName>
        <fullName evidence="4">transaldolase</fullName>
        <ecNumber evidence="4">2.2.1.2</ecNumber>
    </recommendedName>
</protein>
<dbReference type="Gene3D" id="3.20.20.70">
    <property type="entry name" value="Aldolase class I"/>
    <property type="match status" value="1"/>
</dbReference>
<accession>L2F6Y9</accession>
<keyword evidence="10" id="KW-1185">Reference proteome</keyword>
<dbReference type="GO" id="GO:0006098">
    <property type="term" value="P:pentose-phosphate shunt"/>
    <property type="evidence" value="ECO:0007669"/>
    <property type="project" value="UniProtKB-UniPathway"/>
</dbReference>
<dbReference type="EC" id="2.2.1.2" evidence="4"/>
<evidence type="ECO:0000256" key="3">
    <source>
        <dbReference type="ARBA" id="ARBA00008012"/>
    </source>
</evidence>
<dbReference type="InterPro" id="IPR004730">
    <property type="entry name" value="Transaldolase_1"/>
</dbReference>
<dbReference type="Pfam" id="PF00923">
    <property type="entry name" value="TAL_FSA"/>
    <property type="match status" value="1"/>
</dbReference>
<comment type="caution">
    <text evidence="9">The sequence shown here is derived from an EMBL/GenBank/DDBJ whole genome shotgun (WGS) entry which is preliminary data.</text>
</comment>
<dbReference type="InterPro" id="IPR001585">
    <property type="entry name" value="TAL/FSA"/>
</dbReference>
<evidence type="ECO:0000256" key="7">
    <source>
        <dbReference type="ARBA" id="ARBA00023270"/>
    </source>
</evidence>
<evidence type="ECO:0000256" key="1">
    <source>
        <dbReference type="ARBA" id="ARBA00003518"/>
    </source>
</evidence>
<dbReference type="InterPro" id="IPR018225">
    <property type="entry name" value="Transaldolase_AS"/>
</dbReference>
<evidence type="ECO:0000256" key="8">
    <source>
        <dbReference type="ARBA" id="ARBA00048810"/>
    </source>
</evidence>
<comment type="pathway">
    <text evidence="2">Carbohydrate degradation; pentose phosphate pathway; D-glyceraldehyde 3-phosphate and beta-D-fructose 6-phosphate from D-ribose 5-phosphate and D-xylulose 5-phosphate (non-oxidative stage): step 2/3.</text>
</comment>
<keyword evidence="5 9" id="KW-0808">Transferase</keyword>
<dbReference type="CDD" id="cd00957">
    <property type="entry name" value="Transaldolase_TalAB"/>
    <property type="match status" value="1"/>
</dbReference>
<evidence type="ECO:0000313" key="10">
    <source>
        <dbReference type="Proteomes" id="UP000023795"/>
    </source>
</evidence>
<dbReference type="PATRIC" id="fig|1230338.3.peg.1901"/>
<dbReference type="GO" id="GO:0005737">
    <property type="term" value="C:cytoplasm"/>
    <property type="evidence" value="ECO:0007669"/>
    <property type="project" value="InterPro"/>
</dbReference>
<dbReference type="OrthoDB" id="9809101at2"/>
<dbReference type="PROSITE" id="PS01054">
    <property type="entry name" value="TRANSALDOLASE_1"/>
    <property type="match status" value="1"/>
</dbReference>
<dbReference type="UniPathway" id="UPA00115">
    <property type="reaction ID" value="UER00414"/>
</dbReference>
<dbReference type="GO" id="GO:0004801">
    <property type="term" value="F:transaldolase activity"/>
    <property type="evidence" value="ECO:0007669"/>
    <property type="project" value="UniProtKB-EC"/>
</dbReference>
<evidence type="ECO:0000256" key="6">
    <source>
        <dbReference type="ARBA" id="ARBA00023126"/>
    </source>
</evidence>
<keyword evidence="7" id="KW-0704">Schiff base</keyword>
<dbReference type="PANTHER" id="PTHR10683">
    <property type="entry name" value="TRANSALDOLASE"/>
    <property type="match status" value="1"/>
</dbReference>
<evidence type="ECO:0000256" key="2">
    <source>
        <dbReference type="ARBA" id="ARBA00004857"/>
    </source>
</evidence>
<dbReference type="GO" id="GO:0005975">
    <property type="term" value="P:carbohydrate metabolic process"/>
    <property type="evidence" value="ECO:0007669"/>
    <property type="project" value="InterPro"/>
</dbReference>
<dbReference type="RefSeq" id="WP_009502213.1">
    <property type="nucleotide sequence ID" value="NZ_ANIN01000002.1"/>
</dbReference>
<reference evidence="9 10" key="1">
    <citation type="journal article" date="2013" name="Genome Announc.">
        <title>Genome Sequence of Moraxella macacae 0408225, a Novel Bacterial Species Isolated from a Cynomolgus Macaque with Epistaxis.</title>
        <authorList>
            <person name="Ladner J.T."/>
            <person name="Whitehouse C.A."/>
            <person name="Koroleva G.I."/>
            <person name="Palacios G.F."/>
        </authorList>
    </citation>
    <scope>NUCLEOTIDE SEQUENCE [LARGE SCALE GENOMIC DNA]</scope>
    <source>
        <strain evidence="9 10">0408225</strain>
    </source>
</reference>
<evidence type="ECO:0000313" key="9">
    <source>
        <dbReference type="EMBL" id="ELA08655.1"/>
    </source>
</evidence>
<dbReference type="Proteomes" id="UP000023795">
    <property type="component" value="Unassembled WGS sequence"/>
</dbReference>
<dbReference type="PANTHER" id="PTHR10683:SF18">
    <property type="entry name" value="TRANSALDOLASE"/>
    <property type="match status" value="1"/>
</dbReference>
<dbReference type="STRING" id="1230338.MOMA_08856"/>
<keyword evidence="6" id="KW-0570">Pentose shunt</keyword>
<dbReference type="eggNOG" id="COG0176">
    <property type="taxonomic scope" value="Bacteria"/>
</dbReference>
<name>L2F6Y9_9GAMM</name>
<comment type="similarity">
    <text evidence="3">Belongs to the transaldolase family. Type 1 subfamily.</text>
</comment>
<evidence type="ECO:0000256" key="4">
    <source>
        <dbReference type="ARBA" id="ARBA00013151"/>
    </source>
</evidence>
<proteinExistence type="inferred from homology"/>
<dbReference type="PROSITE" id="PS00958">
    <property type="entry name" value="TRANSALDOLASE_2"/>
    <property type="match status" value="1"/>
</dbReference>